<accession>A0A0A7PKK4</accession>
<evidence type="ECO:0000313" key="2">
    <source>
        <dbReference type="Proteomes" id="UP000030907"/>
    </source>
</evidence>
<dbReference type="KEGG" id="sphk:SKP52_14240"/>
<protein>
    <submittedName>
        <fullName evidence="1">Uncharacterized protein</fullName>
    </submittedName>
</protein>
<sequence length="462" mass="49789">MANFLDTRRVVKAEELRGPRIYSTDLLPSHFNPEQPEESVELAARALKVKMITKGIVTLNSAYLVSPLGVLLMDKHPDLFSGEAIVPAFRTDKESLADLIASNEGLSEAGITDRRLDDHIARLDSSIVSAMPWALADVGEKFRTLLLAGLRQGNSHVVAMLRAAGLSGEDVEKVAEEVAALDLSNSVTLRSYIGGLPAAARDSMLQFAATCYHLVGTGVVRCEAGTDLHPLSAFRAVDGMLAGRDSSAEQLSETAIFIEAFMGFALDSIHAMAAPSQIIDSLDFATVHKLGDALRETGFQDKYDGIIRDYRNAAALPDGEEALHALDAEGIAEVAAGLAREFEDHVLTELIAYQPRIVETAKATLIETRNDIIKDIGQATPGLGTVISVAEATRDAARLGTAYKEVRELRDKNAAFAAAKVRRRENIEAAIKTLKADDTKKAVLLKAVALLSDIHGIRIQRS</sequence>
<reference evidence="1 2" key="1">
    <citation type="journal article" date="2015" name="Int. J. Syst. Evol. Microbiol.">
        <title>Description of Sphingopyxis fribergensis sp. nov. - a soil bacterium with the ability to degrade styrene and phenylacetic acid.</title>
        <authorList>
            <person name="Oelschlagel M."/>
            <person name="Ruckert C."/>
            <person name="Kalinowski J."/>
            <person name="Schmidt G."/>
            <person name="Schlomann M."/>
            <person name="Tischler D."/>
        </authorList>
    </citation>
    <scope>NUCLEOTIDE SEQUENCE [LARGE SCALE GENOMIC DNA]</scope>
    <source>
        <strain evidence="1 2">Kp5.2</strain>
    </source>
</reference>
<evidence type="ECO:0000313" key="1">
    <source>
        <dbReference type="EMBL" id="AJA09733.1"/>
    </source>
</evidence>
<dbReference type="EMBL" id="CP009122">
    <property type="protein sequence ID" value="AJA09733.1"/>
    <property type="molecule type" value="Genomic_DNA"/>
</dbReference>
<proteinExistence type="predicted"/>
<organism evidence="1 2">
    <name type="scientific">Sphingopyxis fribergensis</name>
    <dbReference type="NCBI Taxonomy" id="1515612"/>
    <lineage>
        <taxon>Bacteria</taxon>
        <taxon>Pseudomonadati</taxon>
        <taxon>Pseudomonadota</taxon>
        <taxon>Alphaproteobacteria</taxon>
        <taxon>Sphingomonadales</taxon>
        <taxon>Sphingomonadaceae</taxon>
        <taxon>Sphingopyxis</taxon>
    </lineage>
</organism>
<keyword evidence="2" id="KW-1185">Reference proteome</keyword>
<dbReference type="AlphaFoldDB" id="A0A0A7PKK4"/>
<name>A0A0A7PKK4_9SPHN</name>
<dbReference type="Proteomes" id="UP000030907">
    <property type="component" value="Chromosome"/>
</dbReference>
<dbReference type="HOGENOM" id="CLU_591728_0_0_5"/>
<gene>
    <name evidence="1" type="ORF">SKP52_14240</name>
</gene>